<dbReference type="SMART" id="SM00389">
    <property type="entry name" value="HOX"/>
    <property type="match status" value="1"/>
</dbReference>
<proteinExistence type="inferred from homology"/>
<accession>A0AAQ3QGB2</accession>
<dbReference type="CDD" id="cd00086">
    <property type="entry name" value="homeodomain"/>
    <property type="match status" value="1"/>
</dbReference>
<dbReference type="GO" id="GO:0005634">
    <property type="term" value="C:nucleus"/>
    <property type="evidence" value="ECO:0007669"/>
    <property type="project" value="UniProtKB-SubCell"/>
</dbReference>
<protein>
    <submittedName>
        <fullName evidence="11">BEL1-like homeodomain protein 9</fullName>
    </submittedName>
</protein>
<evidence type="ECO:0000256" key="8">
    <source>
        <dbReference type="PROSITE-ProRule" id="PRU00108"/>
    </source>
</evidence>
<keyword evidence="6" id="KW-0804">Transcription</keyword>
<dbReference type="Proteomes" id="UP001327560">
    <property type="component" value="Chromosome 5"/>
</dbReference>
<evidence type="ECO:0000256" key="9">
    <source>
        <dbReference type="SAM" id="MobiDB-lite"/>
    </source>
</evidence>
<feature type="compositionally biased region" description="Low complexity" evidence="9">
    <location>
        <begin position="118"/>
        <end position="138"/>
    </location>
</feature>
<sequence length="571" mass="63192">MTSSAADRFVGGGGGGGEEQLLLHHPQMYYHVPQHSRREKLRFPPEEPTAAAPLLLLHDPNAATQPLYPANSLTAFFPSLSSSSASSPYYSQNPALNYGGVAQFDEHVVSALPIPVQQPPHHQIPSQGFSLSLSSSSSPRPPAPRHHLASRPAPLGPFTGYAAVLNRSRFLEPARKLLEEVCRVGHQAAGGGDSDREMLLDADPPRESLADDDFADHGMKEDRPISSQQWKKSRLLSMLDEVYRRYKQYYQQVQAVITSFESVAGLSTAAPYASMALKAMSKHFKYLKNMITNQLHQANKGLANESINVREEISSFGLLENSYIQRPSTNCATAFAQPPHVWRPQRGLPERAVSVLRSWLFEHFLHPYPTDVDKQNLAKQTGLTRNQVSNWFINARVRLWKPMVEEIHSLEMRQKNKMSAAATDNHHRSNEEQTKPPSASKMNPFDPQMMFQIANHQSNQYLAPKGVHGQLTPMPNHFQGPVSVDMLNHHHVGGGVSIGAGGNGVSLTLGLHQNNGVCFSEPVPVPVPLNVARRFGLEECNEGYLVSAFGEQERQFVGKDVGSRLLHDFVG</sequence>
<dbReference type="GO" id="GO:0003677">
    <property type="term" value="F:DNA binding"/>
    <property type="evidence" value="ECO:0007669"/>
    <property type="project" value="UniProtKB-UniRule"/>
</dbReference>
<evidence type="ECO:0000256" key="3">
    <source>
        <dbReference type="ARBA" id="ARBA00023015"/>
    </source>
</evidence>
<dbReference type="FunFam" id="1.10.10.60:FF:000117">
    <property type="entry name" value="BEL1-like homeodomain protein 9"/>
    <property type="match status" value="1"/>
</dbReference>
<evidence type="ECO:0000259" key="10">
    <source>
        <dbReference type="PROSITE" id="PS50071"/>
    </source>
</evidence>
<keyword evidence="12" id="KW-1185">Reference proteome</keyword>
<feature type="compositionally biased region" description="Basic and acidic residues" evidence="9">
    <location>
        <begin position="424"/>
        <end position="434"/>
    </location>
</feature>
<organism evidence="11 12">
    <name type="scientific">Canna indica</name>
    <name type="common">Indian-shot</name>
    <dbReference type="NCBI Taxonomy" id="4628"/>
    <lineage>
        <taxon>Eukaryota</taxon>
        <taxon>Viridiplantae</taxon>
        <taxon>Streptophyta</taxon>
        <taxon>Embryophyta</taxon>
        <taxon>Tracheophyta</taxon>
        <taxon>Spermatophyta</taxon>
        <taxon>Magnoliopsida</taxon>
        <taxon>Liliopsida</taxon>
        <taxon>Zingiberales</taxon>
        <taxon>Cannaceae</taxon>
        <taxon>Canna</taxon>
    </lineage>
</organism>
<keyword evidence="7 8" id="KW-0539">Nucleus</keyword>
<gene>
    <name evidence="11" type="ORF">Cni_G17154</name>
</gene>
<keyword evidence="5 8" id="KW-0371">Homeobox</keyword>
<name>A0AAQ3QGB2_9LILI</name>
<dbReference type="SUPFAM" id="SSF46689">
    <property type="entry name" value="Homeodomain-like"/>
    <property type="match status" value="1"/>
</dbReference>
<feature type="region of interest" description="Disordered" evidence="9">
    <location>
        <begin position="416"/>
        <end position="442"/>
    </location>
</feature>
<dbReference type="InterPro" id="IPR006563">
    <property type="entry name" value="POX_dom"/>
</dbReference>
<feature type="domain" description="Homeobox" evidence="10">
    <location>
        <begin position="339"/>
        <end position="402"/>
    </location>
</feature>
<feature type="region of interest" description="Disordered" evidence="9">
    <location>
        <begin position="118"/>
        <end position="152"/>
    </location>
</feature>
<evidence type="ECO:0000256" key="2">
    <source>
        <dbReference type="ARBA" id="ARBA00006454"/>
    </source>
</evidence>
<keyword evidence="3" id="KW-0805">Transcription regulation</keyword>
<dbReference type="InterPro" id="IPR001356">
    <property type="entry name" value="HD"/>
</dbReference>
<evidence type="ECO:0000313" key="11">
    <source>
        <dbReference type="EMBL" id="WOL08401.1"/>
    </source>
</evidence>
<evidence type="ECO:0000256" key="4">
    <source>
        <dbReference type="ARBA" id="ARBA00023125"/>
    </source>
</evidence>
<feature type="DNA-binding region" description="Homeobox" evidence="8">
    <location>
        <begin position="341"/>
        <end position="403"/>
    </location>
</feature>
<dbReference type="Gene3D" id="1.10.10.60">
    <property type="entry name" value="Homeodomain-like"/>
    <property type="match status" value="1"/>
</dbReference>
<dbReference type="InterPro" id="IPR008422">
    <property type="entry name" value="KN_HD"/>
</dbReference>
<dbReference type="InterPro" id="IPR009057">
    <property type="entry name" value="Homeodomain-like_sf"/>
</dbReference>
<dbReference type="Pfam" id="PF05920">
    <property type="entry name" value="Homeobox_KN"/>
    <property type="match status" value="1"/>
</dbReference>
<dbReference type="InterPro" id="IPR050224">
    <property type="entry name" value="TALE_homeobox"/>
</dbReference>
<dbReference type="Pfam" id="PF07526">
    <property type="entry name" value="POX"/>
    <property type="match status" value="1"/>
</dbReference>
<evidence type="ECO:0000256" key="7">
    <source>
        <dbReference type="ARBA" id="ARBA00023242"/>
    </source>
</evidence>
<dbReference type="GO" id="GO:0006355">
    <property type="term" value="P:regulation of DNA-templated transcription"/>
    <property type="evidence" value="ECO:0007669"/>
    <property type="project" value="InterPro"/>
</dbReference>
<comment type="subcellular location">
    <subcellularLocation>
        <location evidence="1 8">Nucleus</location>
    </subcellularLocation>
</comment>
<reference evidence="11 12" key="1">
    <citation type="submission" date="2023-10" db="EMBL/GenBank/DDBJ databases">
        <title>Chromosome-scale genome assembly provides insights into flower coloration mechanisms of Canna indica.</title>
        <authorList>
            <person name="Li C."/>
        </authorList>
    </citation>
    <scope>NUCLEOTIDE SEQUENCE [LARGE SCALE GENOMIC DNA]</scope>
    <source>
        <tissue evidence="11">Flower</tissue>
    </source>
</reference>
<evidence type="ECO:0000256" key="5">
    <source>
        <dbReference type="ARBA" id="ARBA00023155"/>
    </source>
</evidence>
<dbReference type="AlphaFoldDB" id="A0AAQ3QGB2"/>
<dbReference type="EMBL" id="CP136894">
    <property type="protein sequence ID" value="WOL08401.1"/>
    <property type="molecule type" value="Genomic_DNA"/>
</dbReference>
<feature type="region of interest" description="Disordered" evidence="9">
    <location>
        <begin position="1"/>
        <end position="20"/>
    </location>
</feature>
<evidence type="ECO:0000256" key="6">
    <source>
        <dbReference type="ARBA" id="ARBA00023163"/>
    </source>
</evidence>
<evidence type="ECO:0000256" key="1">
    <source>
        <dbReference type="ARBA" id="ARBA00004123"/>
    </source>
</evidence>
<dbReference type="PROSITE" id="PS50071">
    <property type="entry name" value="HOMEOBOX_2"/>
    <property type="match status" value="1"/>
</dbReference>
<dbReference type="SMART" id="SM00574">
    <property type="entry name" value="POX"/>
    <property type="match status" value="1"/>
</dbReference>
<comment type="similarity">
    <text evidence="2">Belongs to the TALE/BELL homeobox family.</text>
</comment>
<dbReference type="PANTHER" id="PTHR11850">
    <property type="entry name" value="HOMEOBOX PROTEIN TRANSCRIPTION FACTORS"/>
    <property type="match status" value="1"/>
</dbReference>
<evidence type="ECO:0000313" key="12">
    <source>
        <dbReference type="Proteomes" id="UP001327560"/>
    </source>
</evidence>
<keyword evidence="4 8" id="KW-0238">DNA-binding</keyword>